<dbReference type="Proteomes" id="UP000245626">
    <property type="component" value="Unassembled WGS sequence"/>
</dbReference>
<name>A0ACD0P8P6_9BASI</name>
<accession>A0ACD0P8P6</accession>
<reference evidence="1 2" key="1">
    <citation type="journal article" date="2018" name="Mol. Biol. Evol.">
        <title>Broad Genomic Sampling Reveals a Smut Pathogenic Ancestry of the Fungal Clade Ustilaginomycotina.</title>
        <authorList>
            <person name="Kijpornyongpan T."/>
            <person name="Mondo S.J."/>
            <person name="Barry K."/>
            <person name="Sandor L."/>
            <person name="Lee J."/>
            <person name="Lipzen A."/>
            <person name="Pangilinan J."/>
            <person name="LaButti K."/>
            <person name="Hainaut M."/>
            <person name="Henrissat B."/>
            <person name="Grigoriev I.V."/>
            <person name="Spatafora J.W."/>
            <person name="Aime M.C."/>
        </authorList>
    </citation>
    <scope>NUCLEOTIDE SEQUENCE [LARGE SCALE GENOMIC DNA]</scope>
    <source>
        <strain evidence="1 2">SA 807</strain>
    </source>
</reference>
<organism evidence="1 2">
    <name type="scientific">Violaceomyces palustris</name>
    <dbReference type="NCBI Taxonomy" id="1673888"/>
    <lineage>
        <taxon>Eukaryota</taxon>
        <taxon>Fungi</taxon>
        <taxon>Dikarya</taxon>
        <taxon>Basidiomycota</taxon>
        <taxon>Ustilaginomycotina</taxon>
        <taxon>Ustilaginomycetes</taxon>
        <taxon>Violaceomycetales</taxon>
        <taxon>Violaceomycetaceae</taxon>
        <taxon>Violaceomyces</taxon>
    </lineage>
</organism>
<dbReference type="EMBL" id="KZ819687">
    <property type="protein sequence ID" value="PWN54367.1"/>
    <property type="molecule type" value="Genomic_DNA"/>
</dbReference>
<evidence type="ECO:0000313" key="1">
    <source>
        <dbReference type="EMBL" id="PWN54367.1"/>
    </source>
</evidence>
<gene>
    <name evidence="1" type="ORF">IE53DRAFT_323196</name>
</gene>
<sequence>MAAPPPSAADQEEQIRMQSFYLENVGHNARQTYYVRSTSLSVAGSVAGVLGLTNFSGFYFYLFSLLLVNGCILLINAKAQPSKYFIAGPKQSGASSRLGSSSVGDQGVDSKRRSTIRPKSLGGGGGGNVLTALDLAKLTVEGAQDNAFSYVLWRSSLRLKLCVLCHFVNKGSLGSMGGMEHSSKRPILTSTLHSMTSNAVNSSS</sequence>
<protein>
    <submittedName>
        <fullName evidence="1">Uncharacterized protein</fullName>
    </submittedName>
</protein>
<evidence type="ECO:0000313" key="2">
    <source>
        <dbReference type="Proteomes" id="UP000245626"/>
    </source>
</evidence>
<proteinExistence type="predicted"/>
<keyword evidence="2" id="KW-1185">Reference proteome</keyword>